<evidence type="ECO:0000313" key="8">
    <source>
        <dbReference type="Proteomes" id="UP000652198"/>
    </source>
</evidence>
<feature type="domain" description="Tyr recombinase" evidence="5">
    <location>
        <begin position="160"/>
        <end position="325"/>
    </location>
</feature>
<comment type="caution">
    <text evidence="7">The sequence shown here is derived from an EMBL/GenBank/DDBJ whole genome shotgun (WGS) entry which is preliminary data.</text>
</comment>
<dbReference type="EMBL" id="WOEY01000051">
    <property type="protein sequence ID" value="NPT42133.1"/>
    <property type="molecule type" value="Genomic_DNA"/>
</dbReference>
<feature type="domain" description="Core-binding (CB)" evidence="6">
    <location>
        <begin position="59"/>
        <end position="138"/>
    </location>
</feature>
<gene>
    <name evidence="7" type="ORF">GNZ12_12555</name>
</gene>
<dbReference type="Pfam" id="PF00589">
    <property type="entry name" value="Phage_integrase"/>
    <property type="match status" value="1"/>
</dbReference>
<protein>
    <submittedName>
        <fullName evidence="7">Tyrosine-type recombinase/integrase</fullName>
    </submittedName>
</protein>
<dbReference type="InterPro" id="IPR050090">
    <property type="entry name" value="Tyrosine_recombinase_XerCD"/>
</dbReference>
<dbReference type="InterPro" id="IPR013762">
    <property type="entry name" value="Integrase-like_cat_sf"/>
</dbReference>
<dbReference type="SUPFAM" id="SSF56349">
    <property type="entry name" value="DNA breaking-rejoining enzymes"/>
    <property type="match status" value="1"/>
</dbReference>
<dbReference type="Gene3D" id="1.10.443.10">
    <property type="entry name" value="Intergrase catalytic core"/>
    <property type="match status" value="1"/>
</dbReference>
<evidence type="ECO:0000256" key="1">
    <source>
        <dbReference type="ARBA" id="ARBA00022908"/>
    </source>
</evidence>
<dbReference type="InterPro" id="IPR057084">
    <property type="entry name" value="Int_N"/>
</dbReference>
<dbReference type="PROSITE" id="PS51900">
    <property type="entry name" value="CB"/>
    <property type="match status" value="1"/>
</dbReference>
<dbReference type="InterPro" id="IPR011010">
    <property type="entry name" value="DNA_brk_join_enz"/>
</dbReference>
<dbReference type="RefSeq" id="WP_172310640.1">
    <property type="nucleotide sequence ID" value="NZ_WOEY01000051.1"/>
</dbReference>
<keyword evidence="3" id="KW-0233">DNA recombination</keyword>
<evidence type="ECO:0000313" key="7">
    <source>
        <dbReference type="EMBL" id="NPT42133.1"/>
    </source>
</evidence>
<keyword evidence="8" id="KW-1185">Reference proteome</keyword>
<reference evidence="7 8" key="1">
    <citation type="submission" date="2019-11" db="EMBL/GenBank/DDBJ databases">
        <title>Metabolism of dissolved organic matter in forest soils.</title>
        <authorList>
            <person name="Cyle K.T."/>
            <person name="Wilhelm R.C."/>
            <person name="Martinez C.E."/>
        </authorList>
    </citation>
    <scope>NUCLEOTIDE SEQUENCE [LARGE SCALE GENOMIC DNA]</scope>
    <source>
        <strain evidence="7 8">1N</strain>
    </source>
</reference>
<dbReference type="CDD" id="cd00796">
    <property type="entry name" value="INT_Rci_Hp1_C"/>
    <property type="match status" value="1"/>
</dbReference>
<accession>A0ABX2BQE9</accession>
<dbReference type="InterPro" id="IPR044068">
    <property type="entry name" value="CB"/>
</dbReference>
<keyword evidence="2 4" id="KW-0238">DNA-binding</keyword>
<evidence type="ECO:0000256" key="4">
    <source>
        <dbReference type="PROSITE-ProRule" id="PRU01248"/>
    </source>
</evidence>
<organism evidence="7 8">
    <name type="scientific">Paraburkholderia solitsugae</name>
    <dbReference type="NCBI Taxonomy" id="2675748"/>
    <lineage>
        <taxon>Bacteria</taxon>
        <taxon>Pseudomonadati</taxon>
        <taxon>Pseudomonadota</taxon>
        <taxon>Betaproteobacteria</taxon>
        <taxon>Burkholderiales</taxon>
        <taxon>Burkholderiaceae</taxon>
        <taxon>Paraburkholderia</taxon>
    </lineage>
</organism>
<dbReference type="InterPro" id="IPR002104">
    <property type="entry name" value="Integrase_catalytic"/>
</dbReference>
<evidence type="ECO:0000259" key="5">
    <source>
        <dbReference type="PROSITE" id="PS51898"/>
    </source>
</evidence>
<proteinExistence type="predicted"/>
<dbReference type="Proteomes" id="UP000652198">
    <property type="component" value="Unassembled WGS sequence"/>
</dbReference>
<evidence type="ECO:0000256" key="2">
    <source>
        <dbReference type="ARBA" id="ARBA00023125"/>
    </source>
</evidence>
<dbReference type="PANTHER" id="PTHR30349">
    <property type="entry name" value="PHAGE INTEGRASE-RELATED"/>
    <property type="match status" value="1"/>
</dbReference>
<sequence>MAIKRIESGWQVDAQPGGRGGKRIRKSFKTQAEAKAYDNWLRTQVAQDPDWEPTRKDARPLRKLVELWYDRHGRELNSGEGTKTRLLAACEYMGEPTADTFSADMFASYRAKRIEAGISASNMNREHATMRAVFNELSRLELWTRENPLGKLRQFKVQQQELSFLDDASIRTLLFELRASRNSGVELIAVICLSTGARWSEAERLTRSQVRNGQIQFARTKSGRTRSVPIDDLLLARISAYADKHGRGLRIFSSAFSAFREAVERAALDLPAGQLTHVLRHTFASHFMMNGGNILTLQRILGHSNLTMTMRYAHLSPEHLQEAKRLNPLAKMSEAEAA</sequence>
<dbReference type="Pfam" id="PF24624">
    <property type="entry name" value="Int_N"/>
    <property type="match status" value="1"/>
</dbReference>
<evidence type="ECO:0000259" key="6">
    <source>
        <dbReference type="PROSITE" id="PS51900"/>
    </source>
</evidence>
<dbReference type="PANTHER" id="PTHR30349:SF93">
    <property type="entry name" value="FELS-2 PROPHAGE PROTEIN"/>
    <property type="match status" value="1"/>
</dbReference>
<keyword evidence="1" id="KW-0229">DNA integration</keyword>
<name>A0ABX2BQE9_9BURK</name>
<evidence type="ECO:0000256" key="3">
    <source>
        <dbReference type="ARBA" id="ARBA00023172"/>
    </source>
</evidence>
<dbReference type="PROSITE" id="PS51898">
    <property type="entry name" value="TYR_RECOMBINASE"/>
    <property type="match status" value="1"/>
</dbReference>